<sequence>MIWACRKRTSIVFQQHWRRTVDNSSAPRSCGGCCNWRGRRPGGSSPEPAKLNG</sequence>
<organism evidence="1">
    <name type="scientific">Cladocopium goreaui</name>
    <dbReference type="NCBI Taxonomy" id="2562237"/>
    <lineage>
        <taxon>Eukaryota</taxon>
        <taxon>Sar</taxon>
        <taxon>Alveolata</taxon>
        <taxon>Dinophyceae</taxon>
        <taxon>Suessiales</taxon>
        <taxon>Symbiodiniaceae</taxon>
        <taxon>Cladocopium</taxon>
    </lineage>
</organism>
<evidence type="ECO:0000313" key="3">
    <source>
        <dbReference type="Proteomes" id="UP001152797"/>
    </source>
</evidence>
<name>A0A9P1C087_9DINO</name>
<evidence type="ECO:0000313" key="2">
    <source>
        <dbReference type="EMBL" id="CAL1136094.1"/>
    </source>
</evidence>
<dbReference type="EMBL" id="CAMXCT010000739">
    <property type="protein sequence ID" value="CAI3982719.1"/>
    <property type="molecule type" value="Genomic_DNA"/>
</dbReference>
<proteinExistence type="predicted"/>
<dbReference type="Proteomes" id="UP001152797">
    <property type="component" value="Unassembled WGS sequence"/>
</dbReference>
<accession>A0A9P1C087</accession>
<dbReference type="EMBL" id="CAMXCT030000739">
    <property type="protein sequence ID" value="CAL4770031.1"/>
    <property type="molecule type" value="Genomic_DNA"/>
</dbReference>
<reference evidence="1" key="1">
    <citation type="submission" date="2022-10" db="EMBL/GenBank/DDBJ databases">
        <authorList>
            <person name="Chen Y."/>
            <person name="Dougan E. K."/>
            <person name="Chan C."/>
            <person name="Rhodes N."/>
            <person name="Thang M."/>
        </authorList>
    </citation>
    <scope>NUCLEOTIDE SEQUENCE</scope>
</reference>
<gene>
    <name evidence="1" type="ORF">C1SCF055_LOCUS10386</name>
</gene>
<keyword evidence="3" id="KW-1185">Reference proteome</keyword>
<dbReference type="EMBL" id="CAMXCT020000739">
    <property type="protein sequence ID" value="CAL1136094.1"/>
    <property type="molecule type" value="Genomic_DNA"/>
</dbReference>
<comment type="caution">
    <text evidence="1">The sequence shown here is derived from an EMBL/GenBank/DDBJ whole genome shotgun (WGS) entry which is preliminary data.</text>
</comment>
<protein>
    <submittedName>
        <fullName evidence="1">Uncharacterized protein</fullName>
    </submittedName>
</protein>
<evidence type="ECO:0000313" key="1">
    <source>
        <dbReference type="EMBL" id="CAI3982719.1"/>
    </source>
</evidence>
<reference evidence="2" key="2">
    <citation type="submission" date="2024-04" db="EMBL/GenBank/DDBJ databases">
        <authorList>
            <person name="Chen Y."/>
            <person name="Shah S."/>
            <person name="Dougan E. K."/>
            <person name="Thang M."/>
            <person name="Chan C."/>
        </authorList>
    </citation>
    <scope>NUCLEOTIDE SEQUENCE [LARGE SCALE GENOMIC DNA]</scope>
</reference>
<dbReference type="AlphaFoldDB" id="A0A9P1C087"/>